<dbReference type="SUPFAM" id="SSF52151">
    <property type="entry name" value="FabD/lysophospholipase-like"/>
    <property type="match status" value="1"/>
</dbReference>
<dbReference type="Pfam" id="PF00722">
    <property type="entry name" value="Glyco_hydro_16"/>
    <property type="match status" value="1"/>
</dbReference>
<dbReference type="CDD" id="cd07207">
    <property type="entry name" value="Pat_ExoU_VipD_like"/>
    <property type="match status" value="1"/>
</dbReference>
<accession>C3ZS12</accession>
<dbReference type="InterPro" id="IPR002641">
    <property type="entry name" value="PNPLA_dom"/>
</dbReference>
<sequence>MESSSSQRHVFEMEGGEKKGGCCSKTCKVVTGLVIVLAVLAGLACVGYFVIYRMYFEDQSRLIFEDNFDTLDFTKWKHEITAAGGGTLTADFYDEAFLSAGTLNLYGLTPADQCTSHFNGGCWRQGSADFPIPPIRSGRLTTTESLSFTYGKVEIMAKLPTGDWIWPAIWLLPMHNEFGGWPSSGEIDIMESRGNRNLTDGNGNSIGVDHMGSTLHWGPYWPYNAYDKTSEGFSAKEGTFGSAFHKYGLEWTADHIKCFVDDELVLNVSPPNGFWELGDFGLPDEENPWVAGGKMTPFDKDFFLILNVAVGGTNGFFPNDGVNGGYDRPWGDGDWYGLAMKNFWAAKDLWYPTWDGEDAAMQIDWIKFFLILNVAVGGTNGFFPNDGVNGGYDRPWGDGDWYGLAMKNFWAAKDLWYPTWDGEDAAMQIDWIKGSTMWQWGRDKASSMWQWRPWSADKPKPQLPEVSGSDYSSVEYPFENLVLKGGGAKGIAYIGACKVLDEAGILPNIKRFAGTSAGAITATLLAIGMSPQEMLEVLSEKNLIDLLDPPSAWLEPTKWLYHIPGVPDWLTVDLLPKAIAAWTKRGMHRGNDFYDWFGVILEEHLKRLYPDEKRMDRDITFDRLYRATGKELCIVAYNMILGCETYFHVKTTPMVKIRDAVRMSMSIPVAFQPFEGYGFPKFTFIDGGLAANYPIWAFDGWYLSMDEADTFKQRLASVQQRNEENKEKIRRMFEPQYRRKERFNTRNDKTLGIVLFSRKDPELYQERFKSRLRKLEEKEHPTPKTELYEEYKKEMTKQEEVRKTTEQLLNELVGDQIKGLKKCIEDGDEEGAWKHFDKIFSRKHLDILNVKTQEEAIEMLLMDDDRKLTTEMLKKIDENVGPLQLVKGRLRHRHVSKPSDYYSTMLEFVGHNSGIEEEDVDRSMAIDVDYVGTMDFDMAPKDMEFLMRQGAVATVAFLEERKREKKDEEK</sequence>
<keyword evidence="1 2" id="KW-0443">Lipid metabolism</keyword>
<dbReference type="EMBL" id="GG666669">
    <property type="protein sequence ID" value="EEN44649.1"/>
    <property type="molecule type" value="Genomic_DNA"/>
</dbReference>
<dbReference type="PANTHER" id="PTHR46394">
    <property type="entry name" value="ANNEXIN"/>
    <property type="match status" value="1"/>
</dbReference>
<feature type="domain" description="GH16" evidence="5">
    <location>
        <begin position="74"/>
        <end position="374"/>
    </location>
</feature>
<dbReference type="Gene3D" id="2.60.120.200">
    <property type="match status" value="1"/>
</dbReference>
<name>C3ZS12_BRAFL</name>
<feature type="transmembrane region" description="Helical" evidence="3">
    <location>
        <begin position="29"/>
        <end position="51"/>
    </location>
</feature>
<evidence type="ECO:0000256" key="1">
    <source>
        <dbReference type="ARBA" id="ARBA00023098"/>
    </source>
</evidence>
<dbReference type="Gene3D" id="3.40.1090.10">
    <property type="entry name" value="Cytosolic phospholipase A2 catalytic domain"/>
    <property type="match status" value="2"/>
</dbReference>
<dbReference type="InterPro" id="IPR052580">
    <property type="entry name" value="Lipid_Hydrolase"/>
</dbReference>
<keyword evidence="2" id="KW-0442">Lipid degradation</keyword>
<dbReference type="PROSITE" id="PS51635">
    <property type="entry name" value="PNPLA"/>
    <property type="match status" value="1"/>
</dbReference>
<dbReference type="InterPro" id="IPR016035">
    <property type="entry name" value="Acyl_Trfase/lysoPLipase"/>
</dbReference>
<evidence type="ECO:0000259" key="5">
    <source>
        <dbReference type="PROSITE" id="PS51762"/>
    </source>
</evidence>
<evidence type="ECO:0000256" key="3">
    <source>
        <dbReference type="SAM" id="Phobius"/>
    </source>
</evidence>
<dbReference type="PANTHER" id="PTHR46394:SF1">
    <property type="entry name" value="PNPLA DOMAIN-CONTAINING PROTEIN"/>
    <property type="match status" value="1"/>
</dbReference>
<feature type="short sequence motif" description="GXSXG" evidence="2">
    <location>
        <begin position="514"/>
        <end position="518"/>
    </location>
</feature>
<dbReference type="InterPro" id="IPR000757">
    <property type="entry name" value="Beta-glucanase-like"/>
</dbReference>
<dbReference type="Pfam" id="PF01734">
    <property type="entry name" value="Patatin"/>
    <property type="match status" value="1"/>
</dbReference>
<protein>
    <recommendedName>
        <fullName evidence="7">GH16 domain-containing protein</fullName>
    </recommendedName>
</protein>
<dbReference type="InParanoid" id="C3ZS12"/>
<dbReference type="SUPFAM" id="SSF49899">
    <property type="entry name" value="Concanavalin A-like lectins/glucanases"/>
    <property type="match status" value="2"/>
</dbReference>
<dbReference type="eggNOG" id="ENOG502QRX5">
    <property type="taxonomic scope" value="Eukaryota"/>
</dbReference>
<dbReference type="PROSITE" id="PS51762">
    <property type="entry name" value="GH16_2"/>
    <property type="match status" value="1"/>
</dbReference>
<evidence type="ECO:0000259" key="4">
    <source>
        <dbReference type="PROSITE" id="PS51635"/>
    </source>
</evidence>
<dbReference type="GO" id="GO:0016042">
    <property type="term" value="P:lipid catabolic process"/>
    <property type="evidence" value="ECO:0007669"/>
    <property type="project" value="UniProtKB-UniRule"/>
</dbReference>
<feature type="domain" description="PNPLA" evidence="4">
    <location>
        <begin position="481"/>
        <end position="699"/>
    </location>
</feature>
<feature type="short sequence motif" description="DGA/G" evidence="2">
    <location>
        <begin position="686"/>
        <end position="688"/>
    </location>
</feature>
<dbReference type="GO" id="GO:0004553">
    <property type="term" value="F:hydrolase activity, hydrolyzing O-glycosyl compounds"/>
    <property type="evidence" value="ECO:0007669"/>
    <property type="project" value="InterPro"/>
</dbReference>
<feature type="active site" description="Proton acceptor" evidence="2">
    <location>
        <position position="686"/>
    </location>
</feature>
<keyword evidence="3" id="KW-1133">Transmembrane helix</keyword>
<evidence type="ECO:0008006" key="7">
    <source>
        <dbReference type="Google" id="ProtNLM"/>
    </source>
</evidence>
<dbReference type="InterPro" id="IPR013320">
    <property type="entry name" value="ConA-like_dom_sf"/>
</dbReference>
<gene>
    <name evidence="6" type="ORF">BRAFLDRAFT_101548</name>
</gene>
<keyword evidence="2" id="KW-0378">Hydrolase</keyword>
<organism>
    <name type="scientific">Branchiostoma floridae</name>
    <name type="common">Florida lancelet</name>
    <name type="synonym">Amphioxus</name>
    <dbReference type="NCBI Taxonomy" id="7739"/>
    <lineage>
        <taxon>Eukaryota</taxon>
        <taxon>Metazoa</taxon>
        <taxon>Chordata</taxon>
        <taxon>Cephalochordata</taxon>
        <taxon>Leptocardii</taxon>
        <taxon>Amphioxiformes</taxon>
        <taxon>Branchiostomatidae</taxon>
        <taxon>Branchiostoma</taxon>
    </lineage>
</organism>
<dbReference type="GO" id="GO:0005975">
    <property type="term" value="P:carbohydrate metabolic process"/>
    <property type="evidence" value="ECO:0007669"/>
    <property type="project" value="InterPro"/>
</dbReference>
<keyword evidence="3" id="KW-0812">Transmembrane</keyword>
<dbReference type="STRING" id="7739.C3ZS12"/>
<keyword evidence="3" id="KW-0472">Membrane</keyword>
<feature type="short sequence motif" description="GXGXXG" evidence="2">
    <location>
        <begin position="485"/>
        <end position="490"/>
    </location>
</feature>
<evidence type="ECO:0000256" key="2">
    <source>
        <dbReference type="PROSITE-ProRule" id="PRU01161"/>
    </source>
</evidence>
<feature type="active site" description="Nucleophile" evidence="2">
    <location>
        <position position="516"/>
    </location>
</feature>
<dbReference type="AlphaFoldDB" id="C3ZS12"/>
<proteinExistence type="predicted"/>
<reference evidence="6" key="1">
    <citation type="journal article" date="2008" name="Nature">
        <title>The amphioxus genome and the evolution of the chordate karyotype.</title>
        <authorList>
            <consortium name="US DOE Joint Genome Institute (JGI-PGF)"/>
            <person name="Putnam N.H."/>
            <person name="Butts T."/>
            <person name="Ferrier D.E.K."/>
            <person name="Furlong R.F."/>
            <person name="Hellsten U."/>
            <person name="Kawashima T."/>
            <person name="Robinson-Rechavi M."/>
            <person name="Shoguchi E."/>
            <person name="Terry A."/>
            <person name="Yu J.-K."/>
            <person name="Benito-Gutierrez E.L."/>
            <person name="Dubchak I."/>
            <person name="Garcia-Fernandez J."/>
            <person name="Gibson-Brown J.J."/>
            <person name="Grigoriev I.V."/>
            <person name="Horton A.C."/>
            <person name="de Jong P.J."/>
            <person name="Jurka J."/>
            <person name="Kapitonov V.V."/>
            <person name="Kohara Y."/>
            <person name="Kuroki Y."/>
            <person name="Lindquist E."/>
            <person name="Lucas S."/>
            <person name="Osoegawa K."/>
            <person name="Pennacchio L.A."/>
            <person name="Salamov A.A."/>
            <person name="Satou Y."/>
            <person name="Sauka-Spengler T."/>
            <person name="Schmutz J."/>
            <person name="Shin-I T."/>
            <person name="Toyoda A."/>
            <person name="Bronner-Fraser M."/>
            <person name="Fujiyama A."/>
            <person name="Holland L.Z."/>
            <person name="Holland P.W.H."/>
            <person name="Satoh N."/>
            <person name="Rokhsar D.S."/>
        </authorList>
    </citation>
    <scope>NUCLEOTIDE SEQUENCE [LARGE SCALE GENOMIC DNA]</scope>
    <source>
        <strain evidence="6">S238N-H82</strain>
        <tissue evidence="6">Testes</tissue>
    </source>
</reference>
<evidence type="ECO:0000313" key="6">
    <source>
        <dbReference type="EMBL" id="EEN44649.1"/>
    </source>
</evidence>